<keyword evidence="3" id="KW-1185">Reference proteome</keyword>
<feature type="region of interest" description="Disordered" evidence="1">
    <location>
        <begin position="153"/>
        <end position="213"/>
    </location>
</feature>
<feature type="region of interest" description="Disordered" evidence="1">
    <location>
        <begin position="39"/>
        <end position="127"/>
    </location>
</feature>
<evidence type="ECO:0000313" key="2">
    <source>
        <dbReference type="EMBL" id="KAF9463245.1"/>
    </source>
</evidence>
<gene>
    <name evidence="2" type="ORF">BDZ94DRAFT_1321983</name>
</gene>
<feature type="compositionally biased region" description="Polar residues" evidence="1">
    <location>
        <begin position="181"/>
        <end position="213"/>
    </location>
</feature>
<evidence type="ECO:0000256" key="1">
    <source>
        <dbReference type="SAM" id="MobiDB-lite"/>
    </source>
</evidence>
<dbReference type="OrthoDB" id="2107166at2759"/>
<dbReference type="EMBL" id="MU150264">
    <property type="protein sequence ID" value="KAF9463245.1"/>
    <property type="molecule type" value="Genomic_DNA"/>
</dbReference>
<comment type="caution">
    <text evidence="2">The sequence shown here is derived from an EMBL/GenBank/DDBJ whole genome shotgun (WGS) entry which is preliminary data.</text>
</comment>
<name>A0A9P5Y6R8_9AGAR</name>
<accession>A0A9P5Y6R8</accession>
<proteinExistence type="predicted"/>
<dbReference type="Proteomes" id="UP000807353">
    <property type="component" value="Unassembled WGS sequence"/>
</dbReference>
<dbReference type="AlphaFoldDB" id="A0A9P5Y6R8"/>
<sequence length="213" mass="23556">MGRWTQFEEDTHRLPHGMKRIGYDADTMVYTFRDEKGKLYRGAPGADYGTLTPLSDNPGSSRPEAFDSGEPRSELPLGTENPPSTFRDILPASLVTTPSASVDARLSRSPRSPISPTSPNEESVHPRTRFIDAVRRTAVPKMQGAVHNLRRSVTTTRAKQPFRHRQTAGENAEYHIIADTSGLSRSPSMATTQSTVSDKTLVDSRTPTRSPRH</sequence>
<evidence type="ECO:0000313" key="3">
    <source>
        <dbReference type="Proteomes" id="UP000807353"/>
    </source>
</evidence>
<organism evidence="2 3">
    <name type="scientific">Collybia nuda</name>
    <dbReference type="NCBI Taxonomy" id="64659"/>
    <lineage>
        <taxon>Eukaryota</taxon>
        <taxon>Fungi</taxon>
        <taxon>Dikarya</taxon>
        <taxon>Basidiomycota</taxon>
        <taxon>Agaricomycotina</taxon>
        <taxon>Agaricomycetes</taxon>
        <taxon>Agaricomycetidae</taxon>
        <taxon>Agaricales</taxon>
        <taxon>Tricholomatineae</taxon>
        <taxon>Clitocybaceae</taxon>
        <taxon>Collybia</taxon>
    </lineage>
</organism>
<protein>
    <submittedName>
        <fullName evidence="2">Uncharacterized protein</fullName>
    </submittedName>
</protein>
<feature type="compositionally biased region" description="Low complexity" evidence="1">
    <location>
        <begin position="107"/>
        <end position="119"/>
    </location>
</feature>
<reference evidence="2" key="1">
    <citation type="submission" date="2020-11" db="EMBL/GenBank/DDBJ databases">
        <authorList>
            <consortium name="DOE Joint Genome Institute"/>
            <person name="Ahrendt S."/>
            <person name="Riley R."/>
            <person name="Andreopoulos W."/>
            <person name="Labutti K."/>
            <person name="Pangilinan J."/>
            <person name="Ruiz-Duenas F.J."/>
            <person name="Barrasa J.M."/>
            <person name="Sanchez-Garcia M."/>
            <person name="Camarero S."/>
            <person name="Miyauchi S."/>
            <person name="Serrano A."/>
            <person name="Linde D."/>
            <person name="Babiker R."/>
            <person name="Drula E."/>
            <person name="Ayuso-Fernandez I."/>
            <person name="Pacheco R."/>
            <person name="Padilla G."/>
            <person name="Ferreira P."/>
            <person name="Barriuso J."/>
            <person name="Kellner H."/>
            <person name="Castanera R."/>
            <person name="Alfaro M."/>
            <person name="Ramirez L."/>
            <person name="Pisabarro A.G."/>
            <person name="Kuo A."/>
            <person name="Tritt A."/>
            <person name="Lipzen A."/>
            <person name="He G."/>
            <person name="Yan M."/>
            <person name="Ng V."/>
            <person name="Cullen D."/>
            <person name="Martin F."/>
            <person name="Rosso M.-N."/>
            <person name="Henrissat B."/>
            <person name="Hibbett D."/>
            <person name="Martinez A.T."/>
            <person name="Grigoriev I.V."/>
        </authorList>
    </citation>
    <scope>NUCLEOTIDE SEQUENCE</scope>
    <source>
        <strain evidence="2">CBS 247.69</strain>
    </source>
</reference>